<keyword evidence="3" id="KW-1185">Reference proteome</keyword>
<feature type="region of interest" description="Disordered" evidence="1">
    <location>
        <begin position="34"/>
        <end position="57"/>
    </location>
</feature>
<dbReference type="Gene3D" id="3.60.10.10">
    <property type="entry name" value="Endonuclease/exonuclease/phosphatase"/>
    <property type="match status" value="1"/>
</dbReference>
<proteinExistence type="predicted"/>
<feature type="non-terminal residue" evidence="2">
    <location>
        <position position="121"/>
    </location>
</feature>
<evidence type="ECO:0000256" key="1">
    <source>
        <dbReference type="SAM" id="MobiDB-lite"/>
    </source>
</evidence>
<reference evidence="2" key="1">
    <citation type="submission" date="2023-03" db="EMBL/GenBank/DDBJ databases">
        <title>Massive genome expansion in bonnet fungi (Mycena s.s.) driven by repeated elements and novel gene families across ecological guilds.</title>
        <authorList>
            <consortium name="Lawrence Berkeley National Laboratory"/>
            <person name="Harder C.B."/>
            <person name="Miyauchi S."/>
            <person name="Viragh M."/>
            <person name="Kuo A."/>
            <person name="Thoen E."/>
            <person name="Andreopoulos B."/>
            <person name="Lu D."/>
            <person name="Skrede I."/>
            <person name="Drula E."/>
            <person name="Henrissat B."/>
            <person name="Morin E."/>
            <person name="Kohler A."/>
            <person name="Barry K."/>
            <person name="LaButti K."/>
            <person name="Morin E."/>
            <person name="Salamov A."/>
            <person name="Lipzen A."/>
            <person name="Mereny Z."/>
            <person name="Hegedus B."/>
            <person name="Baldrian P."/>
            <person name="Stursova M."/>
            <person name="Weitz H."/>
            <person name="Taylor A."/>
            <person name="Grigoriev I.V."/>
            <person name="Nagy L.G."/>
            <person name="Martin F."/>
            <person name="Kauserud H."/>
        </authorList>
    </citation>
    <scope>NUCLEOTIDE SEQUENCE</scope>
    <source>
        <strain evidence="2">CBHHK173m</strain>
    </source>
</reference>
<feature type="compositionally biased region" description="Basic and acidic residues" evidence="1">
    <location>
        <begin position="41"/>
        <end position="57"/>
    </location>
</feature>
<sequence length="121" mass="13434">DVEPLEKLWETVALCTPCPEKPVALLTDINARTGSKQSAGRGEEWDARWKRTSSDPDEKINTRGRAVIQECDLYHLCILNGTSLETASPGRLTSWQPAGESVIDYAIVSESLLPLVRKFHV</sequence>
<dbReference type="EMBL" id="JARJCN010000051">
    <property type="protein sequence ID" value="KAJ7081142.1"/>
    <property type="molecule type" value="Genomic_DNA"/>
</dbReference>
<dbReference type="InterPro" id="IPR036691">
    <property type="entry name" value="Endo/exonu/phosph_ase_sf"/>
</dbReference>
<evidence type="ECO:0000313" key="3">
    <source>
        <dbReference type="Proteomes" id="UP001222325"/>
    </source>
</evidence>
<comment type="caution">
    <text evidence="2">The sequence shown here is derived from an EMBL/GenBank/DDBJ whole genome shotgun (WGS) entry which is preliminary data.</text>
</comment>
<evidence type="ECO:0008006" key="4">
    <source>
        <dbReference type="Google" id="ProtNLM"/>
    </source>
</evidence>
<feature type="non-terminal residue" evidence="2">
    <location>
        <position position="1"/>
    </location>
</feature>
<name>A0AAD6XMZ1_9AGAR</name>
<evidence type="ECO:0000313" key="2">
    <source>
        <dbReference type="EMBL" id="KAJ7081142.1"/>
    </source>
</evidence>
<gene>
    <name evidence="2" type="ORF">B0H15DRAFT_754090</name>
</gene>
<protein>
    <recommendedName>
        <fullName evidence="4">Endonuclease/exonuclease/phosphatase domain-containing protein</fullName>
    </recommendedName>
</protein>
<accession>A0AAD6XMZ1</accession>
<dbReference type="SUPFAM" id="SSF56219">
    <property type="entry name" value="DNase I-like"/>
    <property type="match status" value="1"/>
</dbReference>
<dbReference type="Proteomes" id="UP001222325">
    <property type="component" value="Unassembled WGS sequence"/>
</dbReference>
<dbReference type="AlphaFoldDB" id="A0AAD6XMZ1"/>
<organism evidence="2 3">
    <name type="scientific">Mycena belliarum</name>
    <dbReference type="NCBI Taxonomy" id="1033014"/>
    <lineage>
        <taxon>Eukaryota</taxon>
        <taxon>Fungi</taxon>
        <taxon>Dikarya</taxon>
        <taxon>Basidiomycota</taxon>
        <taxon>Agaricomycotina</taxon>
        <taxon>Agaricomycetes</taxon>
        <taxon>Agaricomycetidae</taxon>
        <taxon>Agaricales</taxon>
        <taxon>Marasmiineae</taxon>
        <taxon>Mycenaceae</taxon>
        <taxon>Mycena</taxon>
    </lineage>
</organism>